<name>A0A1N7CG53_9RHOO</name>
<keyword evidence="2" id="KW-1185">Reference proteome</keyword>
<dbReference type="RefSeq" id="WP_076604369.1">
    <property type="nucleotide sequence ID" value="NZ_FTMD01000024.1"/>
</dbReference>
<evidence type="ECO:0008006" key="3">
    <source>
        <dbReference type="Google" id="ProtNLM"/>
    </source>
</evidence>
<dbReference type="EMBL" id="FTMD01000024">
    <property type="protein sequence ID" value="SIR62414.1"/>
    <property type="molecule type" value="Genomic_DNA"/>
</dbReference>
<reference evidence="2" key="1">
    <citation type="submission" date="2017-01" db="EMBL/GenBank/DDBJ databases">
        <authorList>
            <person name="Varghese N."/>
            <person name="Submissions S."/>
        </authorList>
    </citation>
    <scope>NUCLEOTIDE SEQUENCE [LARGE SCALE GENOMIC DNA]</scope>
    <source>
        <strain evidence="2">ATCC 51758</strain>
    </source>
</reference>
<evidence type="ECO:0000313" key="2">
    <source>
        <dbReference type="Proteomes" id="UP000186819"/>
    </source>
</evidence>
<accession>A0A1N7CG53</accession>
<proteinExistence type="predicted"/>
<dbReference type="AlphaFoldDB" id="A0A1N7CG53"/>
<dbReference type="InterPro" id="IPR021317">
    <property type="entry name" value="DUF2917"/>
</dbReference>
<gene>
    <name evidence="1" type="ORF">SAMN05421829_1248</name>
</gene>
<organism evidence="1 2">
    <name type="scientific">Aromatoleum tolulyticum</name>
    <dbReference type="NCBI Taxonomy" id="34027"/>
    <lineage>
        <taxon>Bacteria</taxon>
        <taxon>Pseudomonadati</taxon>
        <taxon>Pseudomonadota</taxon>
        <taxon>Betaproteobacteria</taxon>
        <taxon>Rhodocyclales</taxon>
        <taxon>Rhodocyclaceae</taxon>
        <taxon>Aromatoleum</taxon>
    </lineage>
</organism>
<protein>
    <recommendedName>
        <fullName evidence="3">DUF2917 domain-containing protein</fullName>
    </recommendedName>
</protein>
<dbReference type="STRING" id="34027.SAMN05421829_1248"/>
<dbReference type="OrthoDB" id="200037at2"/>
<sequence>MRMLRSSGTIQLDEWSPLALRDASGLRVECTHGRIWVTVEGQAGDFFLDAGDVMRVVSKGLVLIEGVPRGNVRLVADAPWPIRWAGRLLRLVYRPRALRGTGAAGAAI</sequence>
<dbReference type="Pfam" id="PF11142">
    <property type="entry name" value="DUF2917"/>
    <property type="match status" value="1"/>
</dbReference>
<evidence type="ECO:0000313" key="1">
    <source>
        <dbReference type="EMBL" id="SIR62414.1"/>
    </source>
</evidence>
<dbReference type="Proteomes" id="UP000186819">
    <property type="component" value="Unassembled WGS sequence"/>
</dbReference>